<keyword evidence="3" id="KW-1185">Reference proteome</keyword>
<dbReference type="RefSeq" id="WP_180568951.1">
    <property type="nucleotide sequence ID" value="NZ_JACCKB010000019.1"/>
</dbReference>
<accession>A0A853IBM1</accession>
<feature type="chain" id="PRO_5032553674" description="Solute-binding protein family 3/N-terminal domain-containing protein" evidence="1">
    <location>
        <begin position="23"/>
        <end position="289"/>
    </location>
</feature>
<name>A0A853IBM1_9GAMM</name>
<keyword evidence="1" id="KW-0732">Signal</keyword>
<evidence type="ECO:0000313" key="2">
    <source>
        <dbReference type="EMBL" id="NYZ66927.1"/>
    </source>
</evidence>
<dbReference type="SUPFAM" id="SSF53850">
    <property type="entry name" value="Periplasmic binding protein-like II"/>
    <property type="match status" value="1"/>
</dbReference>
<reference evidence="2 3" key="1">
    <citation type="submission" date="2020-07" db="EMBL/GenBank/DDBJ databases">
        <title>Endozoicomonas sp. nov., isolated from sediment.</title>
        <authorList>
            <person name="Gu T."/>
        </authorList>
    </citation>
    <scope>NUCLEOTIDE SEQUENCE [LARGE SCALE GENOMIC DNA]</scope>
    <source>
        <strain evidence="2 3">SM1973</strain>
    </source>
</reference>
<sequence length="289" mass="32480">MKLKTIFILTLAYLVGSSSVFAAIDIVHPILRKGSDLDAYASRLIVFLVEKSGETANMTAYRSVVNAQDRKVDLLQKGELSVDWLGASKQLEDKLVPIRFPVFRGLLGHRIFITNKTTAATLGDIKTKADLDKLTMVQGQGWADVDVLRSGGFKVKEISSFESIFKQVNGGRAPLFPRAVIEPYSEVASRVDKLPELVVDDKLMVVYKFPMFLFVSPADKHKPLADALTNGFKKAYEDGSFLKYFENDPLVKSTFEKVKMDQRTVFTIDNPHLSEETKAIDDKYWMKTK</sequence>
<dbReference type="Proteomes" id="UP000569732">
    <property type="component" value="Unassembled WGS sequence"/>
</dbReference>
<evidence type="ECO:0000313" key="3">
    <source>
        <dbReference type="Proteomes" id="UP000569732"/>
    </source>
</evidence>
<gene>
    <name evidence="2" type="ORF">H0A36_12975</name>
</gene>
<dbReference type="AlphaFoldDB" id="A0A853IBM1"/>
<protein>
    <recommendedName>
        <fullName evidence="4">Solute-binding protein family 3/N-terminal domain-containing protein</fullName>
    </recommendedName>
</protein>
<evidence type="ECO:0008006" key="4">
    <source>
        <dbReference type="Google" id="ProtNLM"/>
    </source>
</evidence>
<organism evidence="2 3">
    <name type="scientific">Spartinivicinus marinus</name>
    <dbReference type="NCBI Taxonomy" id="2994442"/>
    <lineage>
        <taxon>Bacteria</taxon>
        <taxon>Pseudomonadati</taxon>
        <taxon>Pseudomonadota</taxon>
        <taxon>Gammaproteobacteria</taxon>
        <taxon>Oceanospirillales</taxon>
        <taxon>Zooshikellaceae</taxon>
        <taxon>Spartinivicinus</taxon>
    </lineage>
</organism>
<feature type="signal peptide" evidence="1">
    <location>
        <begin position="1"/>
        <end position="22"/>
    </location>
</feature>
<evidence type="ECO:0000256" key="1">
    <source>
        <dbReference type="SAM" id="SignalP"/>
    </source>
</evidence>
<comment type="caution">
    <text evidence="2">The sequence shown here is derived from an EMBL/GenBank/DDBJ whole genome shotgun (WGS) entry which is preliminary data.</text>
</comment>
<dbReference type="EMBL" id="JACCKB010000019">
    <property type="protein sequence ID" value="NYZ66927.1"/>
    <property type="molecule type" value="Genomic_DNA"/>
</dbReference>
<proteinExistence type="predicted"/>